<dbReference type="EMBL" id="CP097331">
    <property type="protein sequence ID" value="URF06236.1"/>
    <property type="molecule type" value="Genomic_DNA"/>
</dbReference>
<dbReference type="KEGG" id="ccam:M5D45_24245"/>
<feature type="transmembrane region" description="Helical" evidence="8">
    <location>
        <begin position="260"/>
        <end position="279"/>
    </location>
</feature>
<feature type="transmembrane region" description="Helical" evidence="8">
    <location>
        <begin position="93"/>
        <end position="111"/>
    </location>
</feature>
<keyword evidence="12" id="KW-1185">Reference proteome</keyword>
<reference evidence="10 12" key="1">
    <citation type="submission" date="2019-05" db="EMBL/GenBank/DDBJ databases">
        <title>Whole genome sequence analysis of Cupriavidus campinensis S14E4C strain.</title>
        <authorList>
            <person name="Abbaszade G."/>
            <person name="Szabo A."/>
            <person name="Toumi M."/>
            <person name="Toth E."/>
        </authorList>
    </citation>
    <scope>NUCLEOTIDE SEQUENCE [LARGE SCALE GENOMIC DNA]</scope>
    <source>
        <strain evidence="10 12">S14E4C</strain>
    </source>
</reference>
<feature type="transmembrane region" description="Helical" evidence="8">
    <location>
        <begin position="392"/>
        <end position="415"/>
    </location>
</feature>
<keyword evidence="5 8" id="KW-1133">Transmembrane helix</keyword>
<dbReference type="InterPro" id="IPR000849">
    <property type="entry name" value="Sugar_P_transporter"/>
</dbReference>
<dbReference type="NCBIfam" id="TIGR00893">
    <property type="entry name" value="2A0114"/>
    <property type="match status" value="1"/>
</dbReference>
<feature type="transmembrane region" description="Helical" evidence="8">
    <location>
        <begin position="60"/>
        <end position="81"/>
    </location>
</feature>
<accession>A0AAE9L432</accession>
<dbReference type="Proteomes" id="UP000318943">
    <property type="component" value="Unassembled WGS sequence"/>
</dbReference>
<feature type="transmembrane region" description="Helical" evidence="8">
    <location>
        <begin position="187"/>
        <end position="205"/>
    </location>
</feature>
<dbReference type="InterPro" id="IPR020846">
    <property type="entry name" value="MFS_dom"/>
</dbReference>
<dbReference type="PIRSF" id="PIRSF002808">
    <property type="entry name" value="Hexose_phosphate_transp"/>
    <property type="match status" value="1"/>
</dbReference>
<dbReference type="PANTHER" id="PTHR11662">
    <property type="entry name" value="SOLUTE CARRIER FAMILY 17"/>
    <property type="match status" value="1"/>
</dbReference>
<dbReference type="Pfam" id="PF07690">
    <property type="entry name" value="MFS_1"/>
    <property type="match status" value="1"/>
</dbReference>
<feature type="transmembrane region" description="Helical" evidence="8">
    <location>
        <begin position="299"/>
        <end position="323"/>
    </location>
</feature>
<evidence type="ECO:0000256" key="2">
    <source>
        <dbReference type="ARBA" id="ARBA00022448"/>
    </source>
</evidence>
<dbReference type="GO" id="GO:0005886">
    <property type="term" value="C:plasma membrane"/>
    <property type="evidence" value="ECO:0007669"/>
    <property type="project" value="UniProtKB-SubCell"/>
</dbReference>
<feature type="transmembrane region" description="Helical" evidence="8">
    <location>
        <begin position="117"/>
        <end position="139"/>
    </location>
</feature>
<sequence>MNASPTSSAAAATSAEGARRTNVRYWILLLIFIVTTVNYADRATLSITGPAMREEFGFSAVQMGYIFSAFSWAYVMAQIPGGWLLDRFGARRIYAASIFVWSFFTLLQGWLGVFATIGSAMTVLFALRFAVGLAESPAFPANAKVVASWFPTAERGTASAIFNAAQYFAAVVFTPLMAWVVHSWGWHHVYLWMGLMGMALALVWLKIMRSPATHPAVNRAELAHIEQGGGLIHMNEGAGQGSEKAPAGWFYAKQLLSNRMLAGVYLGQYCINVLTYFFLTWFPVYLVQARGMSILKAGFVASLPAICGFLGGVLGGVISDSLLRKGYSLTFARKLPIVVGMLLSVSMIACNYVDAEWLVVGIMALAFFGKGIGALGWAVVADTAPKEVMGLAGSIFNTFGNIAGIVTPIVIGYILSVTGSFNGALVFVGINALVTVVSYLVIVKDIRRVELKHA</sequence>
<dbReference type="EMBL" id="VCIZ01000007">
    <property type="protein sequence ID" value="TSP12113.1"/>
    <property type="molecule type" value="Genomic_DNA"/>
</dbReference>
<evidence type="ECO:0000313" key="12">
    <source>
        <dbReference type="Proteomes" id="UP000318943"/>
    </source>
</evidence>
<protein>
    <submittedName>
        <fullName evidence="11">MFS transporter</fullName>
    </submittedName>
</protein>
<evidence type="ECO:0000259" key="9">
    <source>
        <dbReference type="PROSITE" id="PS50850"/>
    </source>
</evidence>
<reference evidence="11" key="3">
    <citation type="submission" date="2022-05" db="EMBL/GenBank/DDBJ databases">
        <authorList>
            <person name="Kunte H.-J."/>
        </authorList>
    </citation>
    <scope>NUCLEOTIDE SEQUENCE</scope>
    <source>
        <strain evidence="11">G5</strain>
    </source>
</reference>
<comment type="similarity">
    <text evidence="7">Belongs to the major facilitator superfamily. Phthalate permease family.</text>
</comment>
<proteinExistence type="inferred from homology"/>
<evidence type="ECO:0000256" key="7">
    <source>
        <dbReference type="ARBA" id="ARBA00038514"/>
    </source>
</evidence>
<feature type="transmembrane region" description="Helical" evidence="8">
    <location>
        <begin position="160"/>
        <end position="181"/>
    </location>
</feature>
<keyword evidence="6 8" id="KW-0472">Membrane</keyword>
<feature type="domain" description="Major facilitator superfamily (MFS) profile" evidence="9">
    <location>
        <begin position="27"/>
        <end position="447"/>
    </location>
</feature>
<evidence type="ECO:0000256" key="1">
    <source>
        <dbReference type="ARBA" id="ARBA00004651"/>
    </source>
</evidence>
<dbReference type="InterPro" id="IPR036259">
    <property type="entry name" value="MFS_trans_sf"/>
</dbReference>
<evidence type="ECO:0000256" key="3">
    <source>
        <dbReference type="ARBA" id="ARBA00022475"/>
    </source>
</evidence>
<dbReference type="CDD" id="cd17319">
    <property type="entry name" value="MFS_ExuT_GudP_like"/>
    <property type="match status" value="1"/>
</dbReference>
<dbReference type="Gene3D" id="1.20.1250.20">
    <property type="entry name" value="MFS general substrate transporter like domains"/>
    <property type="match status" value="2"/>
</dbReference>
<comment type="subcellular location">
    <subcellularLocation>
        <location evidence="1">Cell membrane</location>
        <topology evidence="1">Multi-pass membrane protein</topology>
    </subcellularLocation>
</comment>
<dbReference type="PROSITE" id="PS50850">
    <property type="entry name" value="MFS"/>
    <property type="match status" value="1"/>
</dbReference>
<feature type="transmembrane region" description="Helical" evidence="8">
    <location>
        <begin position="421"/>
        <end position="442"/>
    </location>
</feature>
<keyword evidence="2" id="KW-0813">Transport</keyword>
<dbReference type="RefSeq" id="WP_144198263.1">
    <property type="nucleotide sequence ID" value="NZ_CAJPVH010000001.1"/>
</dbReference>
<evidence type="ECO:0000313" key="13">
    <source>
        <dbReference type="Proteomes" id="UP001056132"/>
    </source>
</evidence>
<feature type="transmembrane region" description="Helical" evidence="8">
    <location>
        <begin position="359"/>
        <end position="380"/>
    </location>
</feature>
<evidence type="ECO:0000256" key="8">
    <source>
        <dbReference type="SAM" id="Phobius"/>
    </source>
</evidence>
<dbReference type="SUPFAM" id="SSF103473">
    <property type="entry name" value="MFS general substrate transporter"/>
    <property type="match status" value="1"/>
</dbReference>
<evidence type="ECO:0000256" key="6">
    <source>
        <dbReference type="ARBA" id="ARBA00023136"/>
    </source>
</evidence>
<name>A0AAE9L432_9BURK</name>
<evidence type="ECO:0000313" key="11">
    <source>
        <dbReference type="EMBL" id="URF06236.1"/>
    </source>
</evidence>
<evidence type="ECO:0000313" key="10">
    <source>
        <dbReference type="EMBL" id="TSP12113.1"/>
    </source>
</evidence>
<organism evidence="11 13">
    <name type="scientific">Cupriavidus campinensis</name>
    <dbReference type="NCBI Taxonomy" id="151783"/>
    <lineage>
        <taxon>Bacteria</taxon>
        <taxon>Pseudomonadati</taxon>
        <taxon>Pseudomonadota</taxon>
        <taxon>Betaproteobacteria</taxon>
        <taxon>Burkholderiales</taxon>
        <taxon>Burkholderiaceae</taxon>
        <taxon>Cupriavidus</taxon>
    </lineage>
</organism>
<dbReference type="FunFam" id="1.20.1250.20:FF:000010">
    <property type="entry name" value="Probable glucarate transporter"/>
    <property type="match status" value="1"/>
</dbReference>
<dbReference type="InterPro" id="IPR011701">
    <property type="entry name" value="MFS"/>
</dbReference>
<evidence type="ECO:0000256" key="5">
    <source>
        <dbReference type="ARBA" id="ARBA00022989"/>
    </source>
</evidence>
<keyword evidence="4 8" id="KW-0812">Transmembrane</keyword>
<evidence type="ECO:0000256" key="4">
    <source>
        <dbReference type="ARBA" id="ARBA00022692"/>
    </source>
</evidence>
<dbReference type="PANTHER" id="PTHR11662:SF399">
    <property type="entry name" value="FI19708P1-RELATED"/>
    <property type="match status" value="1"/>
</dbReference>
<dbReference type="AlphaFoldDB" id="A0AAE9L432"/>
<feature type="transmembrane region" description="Helical" evidence="8">
    <location>
        <begin position="23"/>
        <end position="40"/>
    </location>
</feature>
<reference evidence="11" key="2">
    <citation type="journal article" date="2022" name="Microbiol. Resour. Announc.">
        <title>Genome Sequence of Cupriavidus campinensis Strain G5, a Member of a Bacterial Consortium Capable of Polyethylene Degradation.</title>
        <authorList>
            <person name="Schneider B."/>
            <person name="Pfeiffer F."/>
            <person name="Dyall-Smith M."/>
            <person name="Kunte H.J."/>
        </authorList>
    </citation>
    <scope>NUCLEOTIDE SEQUENCE</scope>
    <source>
        <strain evidence="11">G5</strain>
    </source>
</reference>
<keyword evidence="3" id="KW-1003">Cell membrane</keyword>
<gene>
    <name evidence="10" type="ORF">FGG12_13935</name>
    <name evidence="11" type="ORF">M5D45_24245</name>
</gene>
<dbReference type="GO" id="GO:0022857">
    <property type="term" value="F:transmembrane transporter activity"/>
    <property type="evidence" value="ECO:0007669"/>
    <property type="project" value="InterPro"/>
</dbReference>
<dbReference type="Proteomes" id="UP001056132">
    <property type="component" value="Chromosome 2"/>
</dbReference>
<dbReference type="InterPro" id="IPR050382">
    <property type="entry name" value="MFS_Na/Anion_cotransporter"/>
</dbReference>
<feature type="transmembrane region" description="Helical" evidence="8">
    <location>
        <begin position="335"/>
        <end position="353"/>
    </location>
</feature>